<comment type="similarity">
    <text evidence="1">Belongs to the histone H3 family.</text>
</comment>
<dbReference type="PANTHER" id="PTHR45810">
    <property type="entry name" value="HISTONE H3.2"/>
    <property type="match status" value="1"/>
</dbReference>
<feature type="compositionally biased region" description="Basic residues" evidence="2">
    <location>
        <begin position="36"/>
        <end position="50"/>
    </location>
</feature>
<dbReference type="Gene3D" id="1.10.20.10">
    <property type="entry name" value="Histone, subunit A"/>
    <property type="match status" value="1"/>
</dbReference>
<feature type="region of interest" description="Disordered" evidence="2">
    <location>
        <begin position="1"/>
        <end position="54"/>
    </location>
</feature>
<dbReference type="SMART" id="SM00428">
    <property type="entry name" value="H3"/>
    <property type="match status" value="1"/>
</dbReference>
<dbReference type="Proteomes" id="UP000241769">
    <property type="component" value="Unassembled WGS sequence"/>
</dbReference>
<evidence type="ECO:0000259" key="3">
    <source>
        <dbReference type="Pfam" id="PF00125"/>
    </source>
</evidence>
<dbReference type="GO" id="GO:0030527">
    <property type="term" value="F:structural constituent of chromatin"/>
    <property type="evidence" value="ECO:0007669"/>
    <property type="project" value="InterPro"/>
</dbReference>
<keyword evidence="5" id="KW-1185">Reference proteome</keyword>
<dbReference type="InterPro" id="IPR007125">
    <property type="entry name" value="H2A/H2B/H3"/>
</dbReference>
<accession>A0A2P6N5U7</accession>
<dbReference type="STRING" id="1890364.A0A2P6N5U7"/>
<dbReference type="OrthoDB" id="842664at2759"/>
<dbReference type="SUPFAM" id="SSF47113">
    <property type="entry name" value="Histone-fold"/>
    <property type="match status" value="1"/>
</dbReference>
<dbReference type="AlphaFoldDB" id="A0A2P6N5U7"/>
<dbReference type="Pfam" id="PF00125">
    <property type="entry name" value="Histone"/>
    <property type="match status" value="1"/>
</dbReference>
<dbReference type="GO" id="GO:0003677">
    <property type="term" value="F:DNA binding"/>
    <property type="evidence" value="ECO:0007669"/>
    <property type="project" value="InterPro"/>
</dbReference>
<dbReference type="PANTHER" id="PTHR45810:SF1">
    <property type="entry name" value="HISTONE H3-LIKE CENTROMERIC PROTEIN A"/>
    <property type="match status" value="1"/>
</dbReference>
<proteinExistence type="inferred from homology"/>
<dbReference type="InParanoid" id="A0A2P6N5U7"/>
<evidence type="ECO:0000256" key="1">
    <source>
        <dbReference type="ARBA" id="ARBA00010343"/>
    </source>
</evidence>
<sequence>MARTKATEPKQKCTARKSSSKRVYEPPTSPSAAPIKKAKKSPRRPKKKGKIEREIRRLQSTTNLLIPRAPFVRLVRELTQVKLCFSEIRWKLSAIDALRESAEAYIVGLFTDSYECCRYSKRVTLMCRDLQLASRIRGDVLRVGVPAGR</sequence>
<dbReference type="CDD" id="cd22911">
    <property type="entry name" value="HFD_H3"/>
    <property type="match status" value="1"/>
</dbReference>
<feature type="compositionally biased region" description="Basic and acidic residues" evidence="2">
    <location>
        <begin position="1"/>
        <end position="11"/>
    </location>
</feature>
<evidence type="ECO:0000313" key="4">
    <source>
        <dbReference type="EMBL" id="PRP79329.1"/>
    </source>
</evidence>
<dbReference type="PRINTS" id="PR00622">
    <property type="entry name" value="HISTONEH3"/>
</dbReference>
<name>A0A2P6N5U7_9EUKA</name>
<protein>
    <submittedName>
        <fullName evidence="4">Histone H3.3-like isoform 2</fullName>
    </submittedName>
</protein>
<gene>
    <name evidence="4" type="ORF">PROFUN_13023</name>
</gene>
<feature type="domain" description="Core Histone H2A/H2B/H3" evidence="3">
    <location>
        <begin position="50"/>
        <end position="136"/>
    </location>
</feature>
<dbReference type="InterPro" id="IPR000164">
    <property type="entry name" value="Histone_H3/CENP-A"/>
</dbReference>
<evidence type="ECO:0000256" key="2">
    <source>
        <dbReference type="SAM" id="MobiDB-lite"/>
    </source>
</evidence>
<dbReference type="InterPro" id="IPR009072">
    <property type="entry name" value="Histone-fold"/>
</dbReference>
<reference evidence="4 5" key="1">
    <citation type="journal article" date="2018" name="Genome Biol. Evol.">
        <title>Multiple Roots of Fruiting Body Formation in Amoebozoa.</title>
        <authorList>
            <person name="Hillmann F."/>
            <person name="Forbes G."/>
            <person name="Novohradska S."/>
            <person name="Ferling I."/>
            <person name="Riege K."/>
            <person name="Groth M."/>
            <person name="Westermann M."/>
            <person name="Marz M."/>
            <person name="Spaller T."/>
            <person name="Winckler T."/>
            <person name="Schaap P."/>
            <person name="Glockner G."/>
        </authorList>
    </citation>
    <scope>NUCLEOTIDE SEQUENCE [LARGE SCALE GENOMIC DNA]</scope>
    <source>
        <strain evidence="4 5">Jena</strain>
    </source>
</reference>
<organism evidence="4 5">
    <name type="scientific">Planoprotostelium fungivorum</name>
    <dbReference type="NCBI Taxonomy" id="1890364"/>
    <lineage>
        <taxon>Eukaryota</taxon>
        <taxon>Amoebozoa</taxon>
        <taxon>Evosea</taxon>
        <taxon>Variosea</taxon>
        <taxon>Cavosteliida</taxon>
        <taxon>Cavosteliaceae</taxon>
        <taxon>Planoprotostelium</taxon>
    </lineage>
</organism>
<evidence type="ECO:0000313" key="5">
    <source>
        <dbReference type="Proteomes" id="UP000241769"/>
    </source>
</evidence>
<dbReference type="EMBL" id="MDYQ01000188">
    <property type="protein sequence ID" value="PRP79329.1"/>
    <property type="molecule type" value="Genomic_DNA"/>
</dbReference>
<dbReference type="GO" id="GO:0046982">
    <property type="term" value="F:protein heterodimerization activity"/>
    <property type="evidence" value="ECO:0007669"/>
    <property type="project" value="InterPro"/>
</dbReference>
<comment type="caution">
    <text evidence="4">The sequence shown here is derived from an EMBL/GenBank/DDBJ whole genome shotgun (WGS) entry which is preliminary data.</text>
</comment>
<dbReference type="GO" id="GO:0000786">
    <property type="term" value="C:nucleosome"/>
    <property type="evidence" value="ECO:0007669"/>
    <property type="project" value="InterPro"/>
</dbReference>